<dbReference type="Gene3D" id="3.30.43.10">
    <property type="entry name" value="Uridine Diphospho-n-acetylenolpyruvylglucosamine Reductase, domain 2"/>
    <property type="match status" value="1"/>
</dbReference>
<gene>
    <name evidence="3" type="ORF">GCM10009825_27230</name>
</gene>
<dbReference type="EMBL" id="BAAAQB010000037">
    <property type="protein sequence ID" value="GAA2139906.1"/>
    <property type="molecule type" value="Genomic_DNA"/>
</dbReference>
<dbReference type="PROSITE" id="PS51387">
    <property type="entry name" value="FAD_PCMH"/>
    <property type="match status" value="1"/>
</dbReference>
<dbReference type="InterPro" id="IPR016167">
    <property type="entry name" value="FAD-bd_PCMH_sub1"/>
</dbReference>
<organism evidence="3 4">
    <name type="scientific">Arthrobacter humicola</name>
    <dbReference type="NCBI Taxonomy" id="409291"/>
    <lineage>
        <taxon>Bacteria</taxon>
        <taxon>Bacillati</taxon>
        <taxon>Actinomycetota</taxon>
        <taxon>Actinomycetes</taxon>
        <taxon>Micrococcales</taxon>
        <taxon>Micrococcaceae</taxon>
        <taxon>Arthrobacter</taxon>
    </lineage>
</organism>
<dbReference type="InterPro" id="IPR036318">
    <property type="entry name" value="FAD-bd_PCMH-like_sf"/>
</dbReference>
<dbReference type="PIRSF" id="PIRSF000136">
    <property type="entry name" value="LGO_GLO"/>
    <property type="match status" value="1"/>
</dbReference>
<reference evidence="4" key="1">
    <citation type="journal article" date="2019" name="Int. J. Syst. Evol. Microbiol.">
        <title>The Global Catalogue of Microorganisms (GCM) 10K type strain sequencing project: providing services to taxonomists for standard genome sequencing and annotation.</title>
        <authorList>
            <consortium name="The Broad Institute Genomics Platform"/>
            <consortium name="The Broad Institute Genome Sequencing Center for Infectious Disease"/>
            <person name="Wu L."/>
            <person name="Ma J."/>
        </authorList>
    </citation>
    <scope>NUCLEOTIDE SEQUENCE [LARGE SCALE GENOMIC DNA]</scope>
    <source>
        <strain evidence="4">JCM 15921</strain>
    </source>
</reference>
<dbReference type="InterPro" id="IPR016166">
    <property type="entry name" value="FAD-bd_PCMH"/>
</dbReference>
<feature type="domain" description="FAD-binding PCMH-type" evidence="2">
    <location>
        <begin position="15"/>
        <end position="179"/>
    </location>
</feature>
<evidence type="ECO:0000256" key="1">
    <source>
        <dbReference type="ARBA" id="ARBA00023002"/>
    </source>
</evidence>
<dbReference type="PANTHER" id="PTHR43762">
    <property type="entry name" value="L-GULONOLACTONE OXIDASE"/>
    <property type="match status" value="1"/>
</dbReference>
<evidence type="ECO:0000313" key="4">
    <source>
        <dbReference type="Proteomes" id="UP001500102"/>
    </source>
</evidence>
<sequence length="423" mass="45347">MIDQMVTERNWAGNYGYQAPRIAHPASMAELQDLVAGTGKVRALGSRHSFNDIADTAGTLVVLDRLDAGISVDPQNMTVTVSGGTRYGTLAAELHRQGFALHNLASLPHISVAGAVATATHGSGDGNGNLATAVAELELVTADGTVVTARRGDADFDGMVVGLGALGIVSRLTLDIEPSFEIAQSVFEGLDWEQVLESFDDVTSAAYSVSLFTDWSGPTVGQAWLKDRTDHTALPAGLQEFFAGTPATQARHPLPGVSGSNCTQQLGVPGPWSDRLAHFRMEFTPSQGDELQSEYLIPREHAVDALRTMRNLSDIVTPLLLVGEIRTIAADQLWLSPNYGRDGIGLHFTWRQDEPAVTAILPLLEAELAPFGARPHWGKLFHGDAAAIAPLYPRFADFTALAGRLDPAGKFRNAFLDRTVFGR</sequence>
<dbReference type="InterPro" id="IPR016171">
    <property type="entry name" value="Vanillyl_alc_oxidase_C-sub2"/>
</dbReference>
<dbReference type="InterPro" id="IPR010031">
    <property type="entry name" value="FAD_lactone_oxidase-like"/>
</dbReference>
<dbReference type="SUPFAM" id="SSF56176">
    <property type="entry name" value="FAD-binding/transporter-associated domain-like"/>
    <property type="match status" value="1"/>
</dbReference>
<accession>A0ABP5L2V5</accession>
<dbReference type="Gene3D" id="3.30.70.2520">
    <property type="match status" value="1"/>
</dbReference>
<dbReference type="InterPro" id="IPR016169">
    <property type="entry name" value="FAD-bd_PCMH_sub2"/>
</dbReference>
<dbReference type="InterPro" id="IPR006094">
    <property type="entry name" value="Oxid_FAD_bind_N"/>
</dbReference>
<dbReference type="Pfam" id="PF04030">
    <property type="entry name" value="ALO"/>
    <property type="match status" value="1"/>
</dbReference>
<keyword evidence="4" id="KW-1185">Reference proteome</keyword>
<dbReference type="Gene3D" id="3.30.465.10">
    <property type="match status" value="1"/>
</dbReference>
<proteinExistence type="predicted"/>
<dbReference type="Gene3D" id="1.10.45.10">
    <property type="entry name" value="Vanillyl-alcohol Oxidase, Chain A, domain 4"/>
    <property type="match status" value="1"/>
</dbReference>
<name>A0ABP5L2V5_9MICC</name>
<evidence type="ECO:0000259" key="2">
    <source>
        <dbReference type="PROSITE" id="PS51387"/>
    </source>
</evidence>
<protein>
    <submittedName>
        <fullName evidence="3">FAD-binding protein</fullName>
    </submittedName>
</protein>
<comment type="caution">
    <text evidence="3">The sequence shown here is derived from an EMBL/GenBank/DDBJ whole genome shotgun (WGS) entry which is preliminary data.</text>
</comment>
<dbReference type="Gene3D" id="3.30.70.2530">
    <property type="match status" value="1"/>
</dbReference>
<dbReference type="InterPro" id="IPR007173">
    <property type="entry name" value="ALO_C"/>
</dbReference>
<dbReference type="Pfam" id="PF01565">
    <property type="entry name" value="FAD_binding_4"/>
    <property type="match status" value="1"/>
</dbReference>
<evidence type="ECO:0000313" key="3">
    <source>
        <dbReference type="EMBL" id="GAA2139906.1"/>
    </source>
</evidence>
<dbReference type="PANTHER" id="PTHR43762:SF1">
    <property type="entry name" value="D-ARABINONO-1,4-LACTONE OXIDASE"/>
    <property type="match status" value="1"/>
</dbReference>
<dbReference type="Proteomes" id="UP001500102">
    <property type="component" value="Unassembled WGS sequence"/>
</dbReference>
<keyword evidence="1" id="KW-0560">Oxidoreductase</keyword>